<keyword evidence="11" id="KW-0862">Zinc</keyword>
<dbReference type="FunFam" id="2.20.28.10:FF:000002">
    <property type="entry name" value="DNA helicase"/>
    <property type="match status" value="1"/>
</dbReference>
<evidence type="ECO:0000256" key="12">
    <source>
        <dbReference type="ARBA" id="ARBA00022840"/>
    </source>
</evidence>
<dbReference type="GO" id="GO:0043138">
    <property type="term" value="F:3'-5' DNA helicase activity"/>
    <property type="evidence" value="ECO:0007669"/>
    <property type="project" value="TreeGrafter"/>
</dbReference>
<dbReference type="PANTHER" id="PTHR11630">
    <property type="entry name" value="DNA REPLICATION LICENSING FACTOR MCM FAMILY MEMBER"/>
    <property type="match status" value="1"/>
</dbReference>
<keyword evidence="20" id="KW-1185">Reference proteome</keyword>
<keyword evidence="6" id="KW-0479">Metal-binding</keyword>
<comment type="subcellular location">
    <subcellularLocation>
        <location evidence="1">Nucleus</location>
    </subcellularLocation>
</comment>
<feature type="compositionally biased region" description="Acidic residues" evidence="17">
    <location>
        <begin position="45"/>
        <end position="56"/>
    </location>
</feature>
<dbReference type="OrthoDB" id="844at2759"/>
<protein>
    <recommendedName>
        <fullName evidence="4">DNA replication licensing factor MCM2</fullName>
        <ecNumber evidence="3">3.6.4.12</ecNumber>
    </recommendedName>
    <alternativeName>
        <fullName evidence="16">DNA replication licensing factor mcm2</fullName>
    </alternativeName>
</protein>
<feature type="compositionally biased region" description="Basic and acidic residues" evidence="17">
    <location>
        <begin position="93"/>
        <end position="113"/>
    </location>
</feature>
<reference evidence="19 20" key="1">
    <citation type="submission" date="2019-08" db="EMBL/GenBank/DDBJ databases">
        <authorList>
            <person name="Alioto T."/>
            <person name="Alioto T."/>
            <person name="Gomez Garrido J."/>
        </authorList>
    </citation>
    <scope>NUCLEOTIDE SEQUENCE [LARGE SCALE GENOMIC DNA]</scope>
</reference>
<dbReference type="Gene3D" id="2.20.28.10">
    <property type="match status" value="1"/>
</dbReference>
<name>A0A5E4LZK6_9HEMI</name>
<evidence type="ECO:0000256" key="5">
    <source>
        <dbReference type="ARBA" id="ARBA00022705"/>
    </source>
</evidence>
<gene>
    <name evidence="19" type="ORF">CINCED_3A009011</name>
</gene>
<keyword evidence="14" id="KW-0539">Nucleus</keyword>
<keyword evidence="15" id="KW-0131">Cell cycle</keyword>
<dbReference type="PRINTS" id="PR01658">
    <property type="entry name" value="MCMPROTEIN2"/>
</dbReference>
<accession>A0A5E4LZK6</accession>
<dbReference type="Pfam" id="PF17207">
    <property type="entry name" value="MCM_OB"/>
    <property type="match status" value="1"/>
</dbReference>
<dbReference type="InterPro" id="IPR001208">
    <property type="entry name" value="MCM_dom"/>
</dbReference>
<dbReference type="PROSITE" id="PS50051">
    <property type="entry name" value="MCM_2"/>
    <property type="match status" value="1"/>
</dbReference>
<evidence type="ECO:0000256" key="14">
    <source>
        <dbReference type="ARBA" id="ARBA00023242"/>
    </source>
</evidence>
<evidence type="ECO:0000256" key="10">
    <source>
        <dbReference type="ARBA" id="ARBA00022806"/>
    </source>
</evidence>
<evidence type="ECO:0000256" key="7">
    <source>
        <dbReference type="ARBA" id="ARBA00022741"/>
    </source>
</evidence>
<evidence type="ECO:0000256" key="8">
    <source>
        <dbReference type="ARBA" id="ARBA00022771"/>
    </source>
</evidence>
<dbReference type="GO" id="GO:0000727">
    <property type="term" value="P:double-strand break repair via break-induced replication"/>
    <property type="evidence" value="ECO:0007669"/>
    <property type="project" value="TreeGrafter"/>
</dbReference>
<dbReference type="Gene3D" id="3.30.1640.10">
    <property type="entry name" value="mini-chromosome maintenance (MCM) complex, chain A, domain 1"/>
    <property type="match status" value="1"/>
</dbReference>
<feature type="region of interest" description="Disordered" evidence="17">
    <location>
        <begin position="1"/>
        <end position="62"/>
    </location>
</feature>
<dbReference type="GO" id="GO:0005634">
    <property type="term" value="C:nucleus"/>
    <property type="evidence" value="ECO:0007669"/>
    <property type="project" value="UniProtKB-SubCell"/>
</dbReference>
<dbReference type="EC" id="3.6.4.12" evidence="3"/>
<dbReference type="GO" id="GO:0008270">
    <property type="term" value="F:zinc ion binding"/>
    <property type="evidence" value="ECO:0007669"/>
    <property type="project" value="UniProtKB-KW"/>
</dbReference>
<dbReference type="InterPro" id="IPR031327">
    <property type="entry name" value="MCM"/>
</dbReference>
<feature type="region of interest" description="Disordered" evidence="17">
    <location>
        <begin position="77"/>
        <end position="129"/>
    </location>
</feature>
<dbReference type="InterPro" id="IPR027417">
    <property type="entry name" value="P-loop_NTPase"/>
</dbReference>
<evidence type="ECO:0000256" key="6">
    <source>
        <dbReference type="ARBA" id="ARBA00022723"/>
    </source>
</evidence>
<evidence type="ECO:0000256" key="9">
    <source>
        <dbReference type="ARBA" id="ARBA00022801"/>
    </source>
</evidence>
<comment type="similarity">
    <text evidence="2">Belongs to the MCM family.</text>
</comment>
<dbReference type="EMBL" id="CABPRJ010000002">
    <property type="protein sequence ID" value="VVC24387.1"/>
    <property type="molecule type" value="Genomic_DNA"/>
</dbReference>
<dbReference type="Pfam" id="PF14551">
    <property type="entry name" value="MCM_N"/>
    <property type="match status" value="1"/>
</dbReference>
<keyword evidence="9" id="KW-0378">Hydrolase</keyword>
<sequence>MSDRDLSSPEPFEEVDFDAAGTSPVRNFDDEVLSEGDPLSLSQFDDPEEEDGEELFGDNLERDYRPIAALDRYDGMELDDDDYDAMSPGTRAAAERELQRRDREEGTGRRDADGILYDEHDDDEASRKKRRMAERAAAGFIVDDEQDEEMIESIENLQDTKGHTVSEWVTMLGPKTEIANRFKNFLRNDVSSNGAHIYKDKIRRMCESNLCSLEVEFTNLANKQHTLALFLPEAPSEMLTIFNAVAKDLVLSMYPQYGRVTAEIFVRITDLPLIEEISTFKKIHLNQLVRTCGVVTATTGVLPQLSIIKYDCSKCGHVLGPFVQSQSQEIKPGSCPECQSTGPFMVNMEQTLYRNYQKITIQESPGSIPPGRIPRSKDCVLLADLCDQCKPGDEIDVTGIYSNSYEGSLNTGNGFPVFATVIMANYLIVKDNKHIVDFLTDEDVSQILKLSKDHKIGDRIAASIAPSIYGHDYIKKSLALALFGGEPKNPGEKHKLRGDINLLMCGDPGTAKSQFLKYVEKIAPRAIFTTGQGASAVGLTAYVKRDHQSKEWTLEAGALVLADKGICIIDEFDKMNDQDRTSIHEAMEQQSISISKAGIVTSLQARCSVMAAANPIGGRYDPAMTFSENVNLSEPIMSRFDILCVVRDEVDQAKDKHLATFVVQSHMRSHPLNKDNKCELRNPFSTTDLEPIPQDLLKKYIVYSKQNIHPKLHRMDQDKVAKMYSQLRQESMVYKAYYDNFVSPILYKNVFNLDDWKFTYYSPSY</sequence>
<evidence type="ECO:0000256" key="1">
    <source>
        <dbReference type="ARBA" id="ARBA00004123"/>
    </source>
</evidence>
<dbReference type="FunFam" id="3.40.50.300:FF:001141">
    <property type="entry name" value="DNA helicase"/>
    <property type="match status" value="1"/>
</dbReference>
<evidence type="ECO:0000256" key="16">
    <source>
        <dbReference type="ARBA" id="ARBA00074927"/>
    </source>
</evidence>
<dbReference type="Pfam" id="PF17855">
    <property type="entry name" value="MCM_lid"/>
    <property type="match status" value="1"/>
</dbReference>
<keyword evidence="13" id="KW-0238">DNA-binding</keyword>
<dbReference type="Gene3D" id="3.40.50.300">
    <property type="entry name" value="P-loop containing nucleotide triphosphate hydrolases"/>
    <property type="match status" value="1"/>
</dbReference>
<keyword evidence="12" id="KW-0067">ATP-binding</keyword>
<dbReference type="SUPFAM" id="SSF50249">
    <property type="entry name" value="Nucleic acid-binding proteins"/>
    <property type="match status" value="1"/>
</dbReference>
<keyword evidence="8" id="KW-0863">Zinc-finger</keyword>
<evidence type="ECO:0000256" key="2">
    <source>
        <dbReference type="ARBA" id="ARBA00008010"/>
    </source>
</evidence>
<organism evidence="19 20">
    <name type="scientific">Cinara cedri</name>
    <dbReference type="NCBI Taxonomy" id="506608"/>
    <lineage>
        <taxon>Eukaryota</taxon>
        <taxon>Metazoa</taxon>
        <taxon>Ecdysozoa</taxon>
        <taxon>Arthropoda</taxon>
        <taxon>Hexapoda</taxon>
        <taxon>Insecta</taxon>
        <taxon>Pterygota</taxon>
        <taxon>Neoptera</taxon>
        <taxon>Paraneoptera</taxon>
        <taxon>Hemiptera</taxon>
        <taxon>Sternorrhyncha</taxon>
        <taxon>Aphidomorpha</taxon>
        <taxon>Aphidoidea</taxon>
        <taxon>Aphididae</taxon>
        <taxon>Lachninae</taxon>
        <taxon>Cinara</taxon>
    </lineage>
</organism>
<proteinExistence type="inferred from homology"/>
<evidence type="ECO:0000256" key="17">
    <source>
        <dbReference type="SAM" id="MobiDB-lite"/>
    </source>
</evidence>
<evidence type="ECO:0000259" key="18">
    <source>
        <dbReference type="PROSITE" id="PS50051"/>
    </source>
</evidence>
<evidence type="ECO:0000256" key="11">
    <source>
        <dbReference type="ARBA" id="ARBA00022833"/>
    </source>
</evidence>
<dbReference type="GO" id="GO:0003697">
    <property type="term" value="F:single-stranded DNA binding"/>
    <property type="evidence" value="ECO:0007669"/>
    <property type="project" value="TreeGrafter"/>
</dbReference>
<dbReference type="InterPro" id="IPR041562">
    <property type="entry name" value="MCM_lid"/>
</dbReference>
<dbReference type="Pfam" id="PF12619">
    <property type="entry name" value="MCM2_N"/>
    <property type="match status" value="1"/>
</dbReference>
<evidence type="ECO:0000256" key="3">
    <source>
        <dbReference type="ARBA" id="ARBA00012551"/>
    </source>
</evidence>
<dbReference type="InterPro" id="IPR027925">
    <property type="entry name" value="MCM_N"/>
</dbReference>
<dbReference type="GO" id="GO:0042555">
    <property type="term" value="C:MCM complex"/>
    <property type="evidence" value="ECO:0007669"/>
    <property type="project" value="InterPro"/>
</dbReference>
<dbReference type="InterPro" id="IPR008045">
    <property type="entry name" value="MCM2"/>
</dbReference>
<keyword evidence="5" id="KW-0235">DNA replication</keyword>
<dbReference type="SMART" id="SM00350">
    <property type="entry name" value="MCM"/>
    <property type="match status" value="1"/>
</dbReference>
<dbReference type="PRINTS" id="PR01657">
    <property type="entry name" value="MCMFAMILY"/>
</dbReference>
<keyword evidence="10" id="KW-0347">Helicase</keyword>
<evidence type="ECO:0000256" key="4">
    <source>
        <dbReference type="ARBA" id="ARBA00018925"/>
    </source>
</evidence>
<evidence type="ECO:0000313" key="19">
    <source>
        <dbReference type="EMBL" id="VVC24387.1"/>
    </source>
</evidence>
<dbReference type="GO" id="GO:0017116">
    <property type="term" value="F:single-stranded DNA helicase activity"/>
    <property type="evidence" value="ECO:0007669"/>
    <property type="project" value="TreeGrafter"/>
</dbReference>
<dbReference type="SUPFAM" id="SSF52540">
    <property type="entry name" value="P-loop containing nucleoside triphosphate hydrolases"/>
    <property type="match status" value="1"/>
</dbReference>
<dbReference type="InterPro" id="IPR033762">
    <property type="entry name" value="MCM_OB"/>
</dbReference>
<dbReference type="Proteomes" id="UP000325440">
    <property type="component" value="Unassembled WGS sequence"/>
</dbReference>
<feature type="domain" description="MCM C-terminal AAA(+) ATPase" evidence="18">
    <location>
        <begin position="456"/>
        <end position="662"/>
    </location>
</feature>
<dbReference type="PANTHER" id="PTHR11630:SF44">
    <property type="entry name" value="DNA REPLICATION LICENSING FACTOR MCM2"/>
    <property type="match status" value="1"/>
</dbReference>
<dbReference type="Pfam" id="PF00493">
    <property type="entry name" value="MCM"/>
    <property type="match status" value="1"/>
</dbReference>
<keyword evidence="7" id="KW-0547">Nucleotide-binding</keyword>
<dbReference type="GO" id="GO:0016787">
    <property type="term" value="F:hydrolase activity"/>
    <property type="evidence" value="ECO:0007669"/>
    <property type="project" value="UniProtKB-KW"/>
</dbReference>
<dbReference type="GO" id="GO:0005524">
    <property type="term" value="F:ATP binding"/>
    <property type="evidence" value="ECO:0007669"/>
    <property type="project" value="UniProtKB-KW"/>
</dbReference>
<dbReference type="Gene3D" id="2.40.50.140">
    <property type="entry name" value="Nucleic acid-binding proteins"/>
    <property type="match status" value="1"/>
</dbReference>
<dbReference type="InterPro" id="IPR012340">
    <property type="entry name" value="NA-bd_OB-fold"/>
</dbReference>
<evidence type="ECO:0000256" key="13">
    <source>
        <dbReference type="ARBA" id="ARBA00023125"/>
    </source>
</evidence>
<dbReference type="AlphaFoldDB" id="A0A5E4LZK6"/>
<evidence type="ECO:0000313" key="20">
    <source>
        <dbReference type="Proteomes" id="UP000325440"/>
    </source>
</evidence>
<dbReference type="GO" id="GO:1902975">
    <property type="term" value="P:mitotic DNA replication initiation"/>
    <property type="evidence" value="ECO:0007669"/>
    <property type="project" value="TreeGrafter"/>
</dbReference>
<evidence type="ECO:0000256" key="15">
    <source>
        <dbReference type="ARBA" id="ARBA00023306"/>
    </source>
</evidence>